<dbReference type="OrthoDB" id="3760425at2"/>
<name>A0A2S5KUI3_9PROT</name>
<protein>
    <recommendedName>
        <fullName evidence="3">Sulfotransferase domain-containing protein</fullName>
    </recommendedName>
</protein>
<dbReference type="EMBL" id="PRLP01000015">
    <property type="protein sequence ID" value="PPC78420.1"/>
    <property type="molecule type" value="Genomic_DNA"/>
</dbReference>
<evidence type="ECO:0000313" key="1">
    <source>
        <dbReference type="EMBL" id="PPC78420.1"/>
    </source>
</evidence>
<dbReference type="Pfam" id="PF13469">
    <property type="entry name" value="Sulfotransfer_3"/>
    <property type="match status" value="1"/>
</dbReference>
<evidence type="ECO:0000313" key="2">
    <source>
        <dbReference type="Proteomes" id="UP000238196"/>
    </source>
</evidence>
<dbReference type="InterPro" id="IPR027417">
    <property type="entry name" value="P-loop_NTPase"/>
</dbReference>
<dbReference type="SUPFAM" id="SSF52540">
    <property type="entry name" value="P-loop containing nucleoside triphosphate hydrolases"/>
    <property type="match status" value="1"/>
</dbReference>
<dbReference type="Gene3D" id="3.40.50.300">
    <property type="entry name" value="P-loop containing nucleotide triphosphate hydrolases"/>
    <property type="match status" value="1"/>
</dbReference>
<comment type="caution">
    <text evidence="1">The sequence shown here is derived from an EMBL/GenBank/DDBJ whole genome shotgun (WGS) entry which is preliminary data.</text>
</comment>
<evidence type="ECO:0008006" key="3">
    <source>
        <dbReference type="Google" id="ProtNLM"/>
    </source>
</evidence>
<accession>A0A2S5KUI3</accession>
<dbReference type="Proteomes" id="UP000238196">
    <property type="component" value="Unassembled WGS sequence"/>
</dbReference>
<proteinExistence type="predicted"/>
<gene>
    <name evidence="1" type="ORF">C4K68_05030</name>
</gene>
<reference evidence="1 2" key="1">
    <citation type="submission" date="2018-02" db="EMBL/GenBank/DDBJ databases">
        <title>novel marine gammaproteobacteria from coastal saline agro ecosystem.</title>
        <authorList>
            <person name="Krishnan R."/>
            <person name="Ramesh Kumar N."/>
        </authorList>
    </citation>
    <scope>NUCLEOTIDE SEQUENCE [LARGE SCALE GENOMIC DNA]</scope>
    <source>
        <strain evidence="1 2">228</strain>
    </source>
</reference>
<organism evidence="1 2">
    <name type="scientific">Proteobacteria bacterium 228</name>
    <dbReference type="NCBI Taxonomy" id="2083153"/>
    <lineage>
        <taxon>Bacteria</taxon>
        <taxon>Pseudomonadati</taxon>
        <taxon>Pseudomonadota</taxon>
    </lineage>
</organism>
<dbReference type="AlphaFoldDB" id="A0A2S5KUI3"/>
<sequence length="313" mass="36223">MTDLIHIGLPKTASTSLQNFWKSNSNIDCYWNELSSLVNFVRSNVGSHQVGDFDLRKALKHEHKKNRVFTSEAFSTYVWGAGATVDDVVRARFEFARAFYEVIPSAKILLFVRSPIDWIFSVYKQYIQEGGDRTLQNYLSYDHDFIHASLSIRNLVSIWGRFFNVDNIIIAPYELLVSDPRRLKSELLKRYGEGVAEFIPDEMSWHNRSITDKELMLMRDVSRCFGVFEKYAEVSKLSIKNIKKDFLLHLRTELQRSGKVCDVIARCNNEPVFKINLSQELIALIKNDFLDFLDEYDVGFFGMSASYKSTLGM</sequence>